<keyword evidence="2" id="KW-1133">Transmembrane helix</keyword>
<sequence length="132" mass="14650">MQILQGMDADQMVIIFPSALVAMYLIISIQKYLCERRNRYIGLILPAICFIASTVLAVRPLLMTDSGGSEGLFLFCVRMWLTFNIATLVFLFPYYKHMKELKARAKADAASSENIQAEISGDGESGGDSESK</sequence>
<reference evidence="3" key="1">
    <citation type="submission" date="2020-10" db="EMBL/GenBank/DDBJ databases">
        <authorList>
            <person name="Gilroy R."/>
        </authorList>
    </citation>
    <scope>NUCLEOTIDE SEQUENCE</scope>
    <source>
        <strain evidence="3">CHK176-22527</strain>
    </source>
</reference>
<feature type="transmembrane region" description="Helical" evidence="2">
    <location>
        <begin position="71"/>
        <end position="95"/>
    </location>
</feature>
<dbReference type="AlphaFoldDB" id="A0A9D1HBT3"/>
<feature type="transmembrane region" description="Helical" evidence="2">
    <location>
        <begin position="40"/>
        <end position="59"/>
    </location>
</feature>
<keyword evidence="2" id="KW-0812">Transmembrane</keyword>
<proteinExistence type="predicted"/>
<protein>
    <submittedName>
        <fullName evidence="3">Uncharacterized protein</fullName>
    </submittedName>
</protein>
<evidence type="ECO:0000313" key="3">
    <source>
        <dbReference type="EMBL" id="HIT98694.1"/>
    </source>
</evidence>
<name>A0A9D1HBT3_9FIRM</name>
<keyword evidence="2" id="KW-0472">Membrane</keyword>
<dbReference type="EMBL" id="DVLX01000006">
    <property type="protein sequence ID" value="HIT98694.1"/>
    <property type="molecule type" value="Genomic_DNA"/>
</dbReference>
<evidence type="ECO:0000256" key="1">
    <source>
        <dbReference type="SAM" id="MobiDB-lite"/>
    </source>
</evidence>
<feature type="transmembrane region" description="Helical" evidence="2">
    <location>
        <begin position="12"/>
        <end position="33"/>
    </location>
</feature>
<evidence type="ECO:0000256" key="2">
    <source>
        <dbReference type="SAM" id="Phobius"/>
    </source>
</evidence>
<reference evidence="3" key="2">
    <citation type="journal article" date="2021" name="PeerJ">
        <title>Extensive microbial diversity within the chicken gut microbiome revealed by metagenomics and culture.</title>
        <authorList>
            <person name="Gilroy R."/>
            <person name="Ravi A."/>
            <person name="Getino M."/>
            <person name="Pursley I."/>
            <person name="Horton D.L."/>
            <person name="Alikhan N.F."/>
            <person name="Baker D."/>
            <person name="Gharbi K."/>
            <person name="Hall N."/>
            <person name="Watson M."/>
            <person name="Adriaenssens E.M."/>
            <person name="Foster-Nyarko E."/>
            <person name="Jarju S."/>
            <person name="Secka A."/>
            <person name="Antonio M."/>
            <person name="Oren A."/>
            <person name="Chaudhuri R.R."/>
            <person name="La Ragione R."/>
            <person name="Hildebrand F."/>
            <person name="Pallen M.J."/>
        </authorList>
    </citation>
    <scope>NUCLEOTIDE SEQUENCE</scope>
    <source>
        <strain evidence="3">CHK176-22527</strain>
    </source>
</reference>
<organism evidence="3 4">
    <name type="scientific">Candidatus Allocopromorpha excrementavium</name>
    <dbReference type="NCBI Taxonomy" id="2840741"/>
    <lineage>
        <taxon>Bacteria</taxon>
        <taxon>Bacillati</taxon>
        <taxon>Bacillota</taxon>
        <taxon>Clostridia</taxon>
        <taxon>Eubacteriales</taxon>
        <taxon>Eubacteriaceae</taxon>
        <taxon>Eubacteriaceae incertae sedis</taxon>
        <taxon>Candidatus Allocopromorpha</taxon>
    </lineage>
</organism>
<feature type="region of interest" description="Disordered" evidence="1">
    <location>
        <begin position="107"/>
        <end position="132"/>
    </location>
</feature>
<gene>
    <name evidence="3" type="ORF">IAD12_00375</name>
</gene>
<dbReference type="Proteomes" id="UP000824159">
    <property type="component" value="Unassembled WGS sequence"/>
</dbReference>
<comment type="caution">
    <text evidence="3">The sequence shown here is derived from an EMBL/GenBank/DDBJ whole genome shotgun (WGS) entry which is preliminary data.</text>
</comment>
<accession>A0A9D1HBT3</accession>
<evidence type="ECO:0000313" key="4">
    <source>
        <dbReference type="Proteomes" id="UP000824159"/>
    </source>
</evidence>